<evidence type="ECO:0000259" key="2">
    <source>
        <dbReference type="Pfam" id="PF07859"/>
    </source>
</evidence>
<name>A0A061ABG2_9MOLU</name>
<keyword evidence="4" id="KW-1185">Reference proteome</keyword>
<evidence type="ECO:0000313" key="4">
    <source>
        <dbReference type="Proteomes" id="UP000032434"/>
    </source>
</evidence>
<dbReference type="SUPFAM" id="SSF53474">
    <property type="entry name" value="alpha/beta-Hydrolases"/>
    <property type="match status" value="1"/>
</dbReference>
<dbReference type="PANTHER" id="PTHR48081">
    <property type="entry name" value="AB HYDROLASE SUPERFAMILY PROTEIN C4A8.06C"/>
    <property type="match status" value="1"/>
</dbReference>
<evidence type="ECO:0000313" key="3">
    <source>
        <dbReference type="EMBL" id="CDR30734.1"/>
    </source>
</evidence>
<dbReference type="InterPro" id="IPR013094">
    <property type="entry name" value="AB_hydrolase_3"/>
</dbReference>
<protein>
    <submittedName>
        <fullName evidence="3">Alpha/beta hydrolase family protein</fullName>
    </submittedName>
</protein>
<dbReference type="EMBL" id="LK028559">
    <property type="protein sequence ID" value="CDR30734.1"/>
    <property type="molecule type" value="Genomic_DNA"/>
</dbReference>
<keyword evidence="1 3" id="KW-0378">Hydrolase</keyword>
<dbReference type="PATRIC" id="fig|35623.3.peg.661"/>
<accession>A0A061ABG2</accession>
<dbReference type="InterPro" id="IPR029058">
    <property type="entry name" value="AB_hydrolase_fold"/>
</dbReference>
<evidence type="ECO:0000256" key="1">
    <source>
        <dbReference type="ARBA" id="ARBA00022801"/>
    </source>
</evidence>
<dbReference type="HOGENOM" id="CLU_012494_5_2_14"/>
<dbReference type="Pfam" id="PF07859">
    <property type="entry name" value="Abhydrolase_3"/>
    <property type="match status" value="1"/>
</dbReference>
<dbReference type="KEGG" id="aoc:Aocu_06610"/>
<gene>
    <name evidence="3" type="ORF">Aocu_06610</name>
</gene>
<sequence length="258" mass="29828">MLCTLLYIYQCRCNRMTKNLQLKSKNYVELTIEHENDSVVLIFPGGGYQYTSEREGEVVASKYRAEGFNTAIYHYREEKLLYPETTLESYEVLKLLKDNGFKQIFLLGFSAGGHLALHTTIQYKNLIQGLILAYPVISTDEDSIHQGSFNNLLGDRDYYRNEVSLEKIITRKLPPSYIWHTKTDLSVPISNSYKLVQALELTKTVYQFRVFEHGPHGLSLATKEVSQPNIDPQVFEDTYKDVAIWFKESVDFLKSIKK</sequence>
<dbReference type="GO" id="GO:0016787">
    <property type="term" value="F:hydrolase activity"/>
    <property type="evidence" value="ECO:0007669"/>
    <property type="project" value="UniProtKB-KW"/>
</dbReference>
<proteinExistence type="predicted"/>
<dbReference type="STRING" id="35623.Aocu_06610"/>
<dbReference type="InParanoid" id="A0A061ABG2"/>
<dbReference type="Gene3D" id="3.40.50.1820">
    <property type="entry name" value="alpha/beta hydrolase"/>
    <property type="match status" value="1"/>
</dbReference>
<dbReference type="Proteomes" id="UP000032434">
    <property type="component" value="Chromosome 1"/>
</dbReference>
<dbReference type="PANTHER" id="PTHR48081:SF6">
    <property type="entry name" value="PEPTIDASE S9 PROLYL OLIGOPEPTIDASE CATALYTIC DOMAIN-CONTAINING PROTEIN"/>
    <property type="match status" value="1"/>
</dbReference>
<organism evidence="3 4">
    <name type="scientific">Acholeplasma oculi</name>
    <dbReference type="NCBI Taxonomy" id="35623"/>
    <lineage>
        <taxon>Bacteria</taxon>
        <taxon>Bacillati</taxon>
        <taxon>Mycoplasmatota</taxon>
        <taxon>Mollicutes</taxon>
        <taxon>Acholeplasmatales</taxon>
        <taxon>Acholeplasmataceae</taxon>
        <taxon>Acholeplasma</taxon>
    </lineage>
</organism>
<dbReference type="InterPro" id="IPR050300">
    <property type="entry name" value="GDXG_lipolytic_enzyme"/>
</dbReference>
<reference evidence="4" key="1">
    <citation type="submission" date="2014-05" db="EMBL/GenBank/DDBJ databases">
        <authorList>
            <person name="Kube M."/>
        </authorList>
    </citation>
    <scope>NUCLEOTIDE SEQUENCE [LARGE SCALE GENOMIC DNA]</scope>
</reference>
<feature type="domain" description="Alpha/beta hydrolase fold-3" evidence="2">
    <location>
        <begin position="82"/>
        <end position="145"/>
    </location>
</feature>
<dbReference type="AlphaFoldDB" id="A0A061ABG2"/>